<evidence type="ECO:0000313" key="2">
    <source>
        <dbReference type="Proteomes" id="UP000284842"/>
    </source>
</evidence>
<dbReference type="Proteomes" id="UP000284842">
    <property type="component" value="Unassembled WGS sequence"/>
</dbReference>
<protein>
    <submittedName>
        <fullName evidence="1">Uncharacterized protein</fullName>
    </submittedName>
</protein>
<accession>A0A409YXD2</accession>
<comment type="caution">
    <text evidence="1">The sequence shown here is derived from an EMBL/GenBank/DDBJ whole genome shotgun (WGS) entry which is preliminary data.</text>
</comment>
<dbReference type="EMBL" id="NHTK01000374">
    <property type="protein sequence ID" value="PPR07662.1"/>
    <property type="molecule type" value="Genomic_DNA"/>
</dbReference>
<evidence type="ECO:0000313" key="1">
    <source>
        <dbReference type="EMBL" id="PPR07662.1"/>
    </source>
</evidence>
<dbReference type="InParanoid" id="A0A409YXD2"/>
<proteinExistence type="predicted"/>
<reference evidence="1 2" key="1">
    <citation type="journal article" date="2018" name="Evol. Lett.">
        <title>Horizontal gene cluster transfer increased hallucinogenic mushroom diversity.</title>
        <authorList>
            <person name="Reynolds H.T."/>
            <person name="Vijayakumar V."/>
            <person name="Gluck-Thaler E."/>
            <person name="Korotkin H.B."/>
            <person name="Matheny P.B."/>
            <person name="Slot J.C."/>
        </authorList>
    </citation>
    <scope>NUCLEOTIDE SEQUENCE [LARGE SCALE GENOMIC DNA]</scope>
    <source>
        <strain evidence="1 2">2629</strain>
    </source>
</reference>
<dbReference type="AlphaFoldDB" id="A0A409YXD2"/>
<gene>
    <name evidence="1" type="ORF">CVT24_003830</name>
</gene>
<name>A0A409YXD2_9AGAR</name>
<sequence length="221" mass="25502">MQMSAALRGVSFNNEDLSRYAFSLSAAGYYLSPKSTDTYADFLKDRALHSQLESISFYDSRIVGGVKEVYVSFTVKNLQLKKGDQIYYRITYDNNDTVMNLPIAKNTYRMADIYFDKVRPSGLTPIPQFGQHLLTVKFRDITALTFFALHANLRNAIPFYCIPFGEDGYFDVMAWSLQLAKTLDEFVWLEFEDPTNIADHELFYVLRRPVKPGKIVRELNH</sequence>
<keyword evidence="2" id="KW-1185">Reference proteome</keyword>
<organism evidence="1 2">
    <name type="scientific">Panaeolus cyanescens</name>
    <dbReference type="NCBI Taxonomy" id="181874"/>
    <lineage>
        <taxon>Eukaryota</taxon>
        <taxon>Fungi</taxon>
        <taxon>Dikarya</taxon>
        <taxon>Basidiomycota</taxon>
        <taxon>Agaricomycotina</taxon>
        <taxon>Agaricomycetes</taxon>
        <taxon>Agaricomycetidae</taxon>
        <taxon>Agaricales</taxon>
        <taxon>Agaricineae</taxon>
        <taxon>Galeropsidaceae</taxon>
        <taxon>Panaeolus</taxon>
    </lineage>
</organism>